<proteinExistence type="predicted"/>
<evidence type="ECO:0000313" key="2">
    <source>
        <dbReference type="Proteomes" id="UP001458880"/>
    </source>
</evidence>
<accession>A0AAW1IGF1</accession>
<dbReference type="EMBL" id="JASPKY010000588">
    <property type="protein sequence ID" value="KAK9688511.1"/>
    <property type="molecule type" value="Genomic_DNA"/>
</dbReference>
<keyword evidence="2" id="KW-1185">Reference proteome</keyword>
<organism evidence="1 2">
    <name type="scientific">Popillia japonica</name>
    <name type="common">Japanese beetle</name>
    <dbReference type="NCBI Taxonomy" id="7064"/>
    <lineage>
        <taxon>Eukaryota</taxon>
        <taxon>Metazoa</taxon>
        <taxon>Ecdysozoa</taxon>
        <taxon>Arthropoda</taxon>
        <taxon>Hexapoda</taxon>
        <taxon>Insecta</taxon>
        <taxon>Pterygota</taxon>
        <taxon>Neoptera</taxon>
        <taxon>Endopterygota</taxon>
        <taxon>Coleoptera</taxon>
        <taxon>Polyphaga</taxon>
        <taxon>Scarabaeiformia</taxon>
        <taxon>Scarabaeidae</taxon>
        <taxon>Rutelinae</taxon>
        <taxon>Popillia</taxon>
    </lineage>
</organism>
<comment type="caution">
    <text evidence="1">The sequence shown here is derived from an EMBL/GenBank/DDBJ whole genome shotgun (WGS) entry which is preliminary data.</text>
</comment>
<dbReference type="Proteomes" id="UP001458880">
    <property type="component" value="Unassembled WGS sequence"/>
</dbReference>
<protein>
    <submittedName>
        <fullName evidence="1">Uncharacterized protein</fullName>
    </submittedName>
</protein>
<sequence>MMDIPTLNLLLKKVPGCDNVNVEDIREWMANDEVDGIVTDNHIVDMVTHGEEMEKEEDMTRRISFRIRKRSKCRHQMASVIS</sequence>
<gene>
    <name evidence="1" type="ORF">QE152_g35233</name>
</gene>
<name>A0AAW1IGF1_POPJA</name>
<dbReference type="AlphaFoldDB" id="A0AAW1IGF1"/>
<reference evidence="1 2" key="1">
    <citation type="journal article" date="2024" name="BMC Genomics">
        <title>De novo assembly and annotation of Popillia japonica's genome with initial clues to its potential as an invasive pest.</title>
        <authorList>
            <person name="Cucini C."/>
            <person name="Boschi S."/>
            <person name="Funari R."/>
            <person name="Cardaioli E."/>
            <person name="Iannotti N."/>
            <person name="Marturano G."/>
            <person name="Paoli F."/>
            <person name="Bruttini M."/>
            <person name="Carapelli A."/>
            <person name="Frati F."/>
            <person name="Nardi F."/>
        </authorList>
    </citation>
    <scope>NUCLEOTIDE SEQUENCE [LARGE SCALE GENOMIC DNA]</scope>
    <source>
        <strain evidence="1">DMR45628</strain>
    </source>
</reference>
<evidence type="ECO:0000313" key="1">
    <source>
        <dbReference type="EMBL" id="KAK9688511.1"/>
    </source>
</evidence>